<evidence type="ECO:0000256" key="3">
    <source>
        <dbReference type="SAM" id="MobiDB-lite"/>
    </source>
</evidence>
<sequence length="389" mass="43683">MRAPFQRAAGCLTQNIPHVTVESEEEEWRTCISAGYPCGLRVVTKIQEMASTRLFIGGLSDRVDRQELGEKVARYAPVTSIDLKEKTDLEGNVVQRFAYVNVDGAPSQVEQCIEQLNGVSWKGSYLRVEQAKESFLDRLNRERAARKGEDNTYFGRSDYLGIKRQIPNVINTEGSLVEFREQRFSKEHSKKRKEWNTSDENCLSPEKKSLQYSEVLLPESHLVSGKKERKKKKNEVEAEILSSFKQFSSVWADSDNENEDAQGGGKFAKPGQESQRGTKAIQAVASSRVVQNDDSDATVEEDSNSIGSCTGVREEQQTQLDILEGLDDPHSDEFTDSSHTEVSQQPSDSNKWIAEAQIKKKGAISMWAKNVAKKRLTLARNTSPSSPRR</sequence>
<feature type="compositionally biased region" description="Acidic residues" evidence="3">
    <location>
        <begin position="293"/>
        <end position="303"/>
    </location>
</feature>
<dbReference type="PROSITE" id="PS50102">
    <property type="entry name" value="RRM"/>
    <property type="match status" value="1"/>
</dbReference>
<proteinExistence type="predicted"/>
<dbReference type="PANTHER" id="PTHR48029">
    <property type="entry name" value="NUCLEOLAR PROTEIN 8"/>
    <property type="match status" value="1"/>
</dbReference>
<dbReference type="AlphaFoldDB" id="A0A5B7ESF1"/>
<dbReference type="InterPro" id="IPR012677">
    <property type="entry name" value="Nucleotide-bd_a/b_plait_sf"/>
</dbReference>
<dbReference type="InterPro" id="IPR000504">
    <property type="entry name" value="RRM_dom"/>
</dbReference>
<keyword evidence="6" id="KW-1185">Reference proteome</keyword>
<dbReference type="Gene3D" id="3.30.70.330">
    <property type="match status" value="1"/>
</dbReference>
<dbReference type="EMBL" id="VSRR010003442">
    <property type="protein sequence ID" value="MPC36177.1"/>
    <property type="molecule type" value="Genomic_DNA"/>
</dbReference>
<dbReference type="SUPFAM" id="SSF54928">
    <property type="entry name" value="RNA-binding domain, RBD"/>
    <property type="match status" value="1"/>
</dbReference>
<accession>A0A5B7ESF1</accession>
<evidence type="ECO:0000256" key="2">
    <source>
        <dbReference type="PROSITE-ProRule" id="PRU00176"/>
    </source>
</evidence>
<feature type="compositionally biased region" description="Polar residues" evidence="3">
    <location>
        <begin position="340"/>
        <end position="350"/>
    </location>
</feature>
<protein>
    <submittedName>
        <fullName evidence="5">Nucleolar protein 8</fullName>
    </submittedName>
</protein>
<dbReference type="InterPro" id="IPR035979">
    <property type="entry name" value="RBD_domain_sf"/>
</dbReference>
<evidence type="ECO:0000259" key="4">
    <source>
        <dbReference type="PROSITE" id="PS50102"/>
    </source>
</evidence>
<dbReference type="OrthoDB" id="10249888at2759"/>
<keyword evidence="1 2" id="KW-0694">RNA-binding</keyword>
<organism evidence="5 6">
    <name type="scientific">Portunus trituberculatus</name>
    <name type="common">Swimming crab</name>
    <name type="synonym">Neptunus trituberculatus</name>
    <dbReference type="NCBI Taxonomy" id="210409"/>
    <lineage>
        <taxon>Eukaryota</taxon>
        <taxon>Metazoa</taxon>
        <taxon>Ecdysozoa</taxon>
        <taxon>Arthropoda</taxon>
        <taxon>Crustacea</taxon>
        <taxon>Multicrustacea</taxon>
        <taxon>Malacostraca</taxon>
        <taxon>Eumalacostraca</taxon>
        <taxon>Eucarida</taxon>
        <taxon>Decapoda</taxon>
        <taxon>Pleocyemata</taxon>
        <taxon>Brachyura</taxon>
        <taxon>Eubrachyura</taxon>
        <taxon>Portunoidea</taxon>
        <taxon>Portunidae</taxon>
        <taxon>Portuninae</taxon>
        <taxon>Portunus</taxon>
    </lineage>
</organism>
<gene>
    <name evidence="5" type="primary">NOL8</name>
    <name evidence="5" type="ORF">E2C01_029625</name>
</gene>
<evidence type="ECO:0000256" key="1">
    <source>
        <dbReference type="ARBA" id="ARBA00022884"/>
    </source>
</evidence>
<feature type="domain" description="RRM" evidence="4">
    <location>
        <begin position="52"/>
        <end position="133"/>
    </location>
</feature>
<dbReference type="GO" id="GO:0003723">
    <property type="term" value="F:RNA binding"/>
    <property type="evidence" value="ECO:0007669"/>
    <property type="project" value="UniProtKB-UniRule"/>
</dbReference>
<feature type="compositionally biased region" description="Basic and acidic residues" evidence="3">
    <location>
        <begin position="327"/>
        <end position="339"/>
    </location>
</feature>
<feature type="region of interest" description="Disordered" evidence="3">
    <location>
        <begin position="254"/>
        <end position="350"/>
    </location>
</feature>
<dbReference type="SMART" id="SM00360">
    <property type="entry name" value="RRM"/>
    <property type="match status" value="1"/>
</dbReference>
<evidence type="ECO:0000313" key="5">
    <source>
        <dbReference type="EMBL" id="MPC36177.1"/>
    </source>
</evidence>
<comment type="caution">
    <text evidence="5">The sequence shown here is derived from an EMBL/GenBank/DDBJ whole genome shotgun (WGS) entry which is preliminary data.</text>
</comment>
<name>A0A5B7ESF1_PORTR</name>
<reference evidence="5 6" key="1">
    <citation type="submission" date="2019-05" db="EMBL/GenBank/DDBJ databases">
        <title>Another draft genome of Portunus trituberculatus and its Hox gene families provides insights of decapod evolution.</title>
        <authorList>
            <person name="Jeong J.-H."/>
            <person name="Song I."/>
            <person name="Kim S."/>
            <person name="Choi T."/>
            <person name="Kim D."/>
            <person name="Ryu S."/>
            <person name="Kim W."/>
        </authorList>
    </citation>
    <scope>NUCLEOTIDE SEQUENCE [LARGE SCALE GENOMIC DNA]</scope>
    <source>
        <tissue evidence="5">Muscle</tissue>
    </source>
</reference>
<dbReference type="PANTHER" id="PTHR48029:SF1">
    <property type="entry name" value="NUCLEOLAR PROTEIN 8"/>
    <property type="match status" value="1"/>
</dbReference>
<dbReference type="Proteomes" id="UP000324222">
    <property type="component" value="Unassembled WGS sequence"/>
</dbReference>
<evidence type="ECO:0000313" key="6">
    <source>
        <dbReference type="Proteomes" id="UP000324222"/>
    </source>
</evidence>